<dbReference type="Pfam" id="PF01979">
    <property type="entry name" value="Amidohydro_1"/>
    <property type="match status" value="1"/>
</dbReference>
<dbReference type="InterPro" id="IPR020043">
    <property type="entry name" value="Deacetylase_Atu3266-like"/>
</dbReference>
<feature type="site" description="Transition state stabilizer" evidence="3">
    <location>
        <position position="160"/>
    </location>
</feature>
<dbReference type="InterPro" id="IPR006680">
    <property type="entry name" value="Amidohydro-rel"/>
</dbReference>
<dbReference type="InterPro" id="IPR011059">
    <property type="entry name" value="Metal-dep_hydrolase_composite"/>
</dbReference>
<dbReference type="PIRSF" id="PIRSF039004">
    <property type="entry name" value="ADE_EF_0837"/>
    <property type="match status" value="1"/>
</dbReference>
<feature type="binding site" evidence="1">
    <location>
        <position position="191"/>
    </location>
    <ligand>
        <name>Zn(2+)</name>
        <dbReference type="ChEBI" id="CHEBI:29105"/>
        <label>2</label>
    </ligand>
</feature>
<keyword evidence="1" id="KW-0479">Metal-binding</keyword>
<comment type="caution">
    <text evidence="5">The sequence shown here is derived from an EMBL/GenBank/DDBJ whole genome shotgun (WGS) entry which is preliminary data.</text>
</comment>
<gene>
    <name evidence="5" type="ORF">SE17_24470</name>
</gene>
<dbReference type="SUPFAM" id="SSF51338">
    <property type="entry name" value="Composite domain of metallo-dependent hydrolases"/>
    <property type="match status" value="1"/>
</dbReference>
<evidence type="ECO:0000256" key="1">
    <source>
        <dbReference type="PIRSR" id="PIRSR039004-1"/>
    </source>
</evidence>
<keyword evidence="6" id="KW-1185">Reference proteome</keyword>
<feature type="binding site" description="via carbamate group" evidence="1">
    <location>
        <position position="158"/>
    </location>
    <ligand>
        <name>Zn(2+)</name>
        <dbReference type="ChEBI" id="CHEBI:29105"/>
        <label>1</label>
    </ligand>
</feature>
<dbReference type="EMBL" id="LJCR01001180">
    <property type="protein sequence ID" value="KPV50863.1"/>
    <property type="molecule type" value="Genomic_DNA"/>
</dbReference>
<feature type="binding site" evidence="1">
    <location>
        <position position="64"/>
    </location>
    <ligand>
        <name>Zn(2+)</name>
        <dbReference type="ChEBI" id="CHEBI:29105"/>
        <label>1</label>
    </ligand>
</feature>
<feature type="binding site" description="via carbamate group" evidence="1">
    <location>
        <position position="158"/>
    </location>
    <ligand>
        <name>Zn(2+)</name>
        <dbReference type="ChEBI" id="CHEBI:29105"/>
        <label>2</label>
    </ligand>
</feature>
<evidence type="ECO:0000259" key="4">
    <source>
        <dbReference type="Pfam" id="PF01979"/>
    </source>
</evidence>
<dbReference type="NCBIfam" id="NF006689">
    <property type="entry name" value="PRK09237.1"/>
    <property type="match status" value="1"/>
</dbReference>
<dbReference type="GO" id="GO:0019213">
    <property type="term" value="F:deacetylase activity"/>
    <property type="evidence" value="ECO:0007669"/>
    <property type="project" value="InterPro"/>
</dbReference>
<dbReference type="GO" id="GO:0016810">
    <property type="term" value="F:hydrolase activity, acting on carbon-nitrogen (but not peptide) bonds"/>
    <property type="evidence" value="ECO:0007669"/>
    <property type="project" value="InterPro"/>
</dbReference>
<sequence length="409" mass="43896">MYDLIIQGGEVLDPGAGLRGQLDVAITRNRIAAVEANIPASAAFRTIDARGQLVTPALIDLHTHIYHHVTYWGIDPAPVAAPTGVGTWLDAGPAGAYTFAGLRDFVMRPSGLRLYALLNISAIGLVGITGELANLDYCDSALCERIINLNRDVIVGVKARIDRNTVAANGLEPLHRARRVAEACALPLMVHIALGPPAIEEVLALLRPGDILTHCCTGLSMRLIDDAGALLEVAQRAWDAGVIMDLGHGAGSFSFASAEAFGRAGRWPDVISSDIHQLSIHGPLFDLPTCMSKLLAIGMPLDAVIHATTARPAQVLGLAHELGTLRPGALADIALFELREGHFPLYDITLDMREGSQLLHNTLTIVNGRELPRLPAEQAAPWIELSAEQREVQARGHTPEDFMKNIRST</sequence>
<feature type="binding site" evidence="1">
    <location>
        <position position="274"/>
    </location>
    <ligand>
        <name>Zn(2+)</name>
        <dbReference type="ChEBI" id="CHEBI:29105"/>
        <label>1</label>
    </ligand>
</feature>
<dbReference type="InterPro" id="IPR032466">
    <property type="entry name" value="Metal_Hydrolase"/>
</dbReference>
<accession>A0A0P9CX91</accession>
<dbReference type="PANTHER" id="PTHR42717">
    <property type="entry name" value="DIHYDROOROTASE-RELATED"/>
    <property type="match status" value="1"/>
</dbReference>
<feature type="binding site" evidence="1">
    <location>
        <position position="62"/>
    </location>
    <ligand>
        <name>Zn(2+)</name>
        <dbReference type="ChEBI" id="CHEBI:29105"/>
        <label>1</label>
    </ligand>
</feature>
<keyword evidence="1" id="KW-0862">Zinc</keyword>
<dbReference type="PANTHER" id="PTHR42717:SF1">
    <property type="entry name" value="IMIDAZOLONEPROPIONASE AND RELATED AMIDOHYDROLASES"/>
    <property type="match status" value="1"/>
</dbReference>
<feature type="binding site" evidence="1">
    <location>
        <position position="214"/>
    </location>
    <ligand>
        <name>Zn(2+)</name>
        <dbReference type="ChEBI" id="CHEBI:29105"/>
        <label>2</label>
    </ligand>
</feature>
<feature type="modified residue" description="N6-carboxylysine" evidence="2">
    <location>
        <position position="158"/>
    </location>
</feature>
<dbReference type="SUPFAM" id="SSF51556">
    <property type="entry name" value="Metallo-dependent hydrolases"/>
    <property type="match status" value="1"/>
</dbReference>
<organism evidence="5 6">
    <name type="scientific">Kouleothrix aurantiaca</name>
    <dbReference type="NCBI Taxonomy" id="186479"/>
    <lineage>
        <taxon>Bacteria</taxon>
        <taxon>Bacillati</taxon>
        <taxon>Chloroflexota</taxon>
        <taxon>Chloroflexia</taxon>
        <taxon>Chloroflexales</taxon>
        <taxon>Roseiflexineae</taxon>
        <taxon>Roseiflexaceae</taxon>
        <taxon>Kouleothrix</taxon>
    </lineage>
</organism>
<evidence type="ECO:0000313" key="5">
    <source>
        <dbReference type="EMBL" id="KPV50863.1"/>
    </source>
</evidence>
<feature type="domain" description="Amidohydrolase-related" evidence="4">
    <location>
        <begin position="53"/>
        <end position="368"/>
    </location>
</feature>
<dbReference type="Gene3D" id="2.30.40.10">
    <property type="entry name" value="Urease, subunit C, domain 1"/>
    <property type="match status" value="1"/>
</dbReference>
<proteinExistence type="predicted"/>
<dbReference type="Proteomes" id="UP000050509">
    <property type="component" value="Unassembled WGS sequence"/>
</dbReference>
<dbReference type="Gene3D" id="3.20.20.140">
    <property type="entry name" value="Metal-dependent hydrolases"/>
    <property type="match status" value="1"/>
</dbReference>
<dbReference type="AlphaFoldDB" id="A0A0P9CX91"/>
<evidence type="ECO:0000256" key="2">
    <source>
        <dbReference type="PIRSR" id="PIRSR039004-2"/>
    </source>
</evidence>
<protein>
    <submittedName>
        <fullName evidence="5">Dihydroorotase</fullName>
    </submittedName>
</protein>
<reference evidence="5 6" key="1">
    <citation type="submission" date="2015-09" db="EMBL/GenBank/DDBJ databases">
        <title>Draft genome sequence of Kouleothrix aurantiaca JCM 19913.</title>
        <authorList>
            <person name="Hemp J."/>
        </authorList>
    </citation>
    <scope>NUCLEOTIDE SEQUENCE [LARGE SCALE GENOMIC DNA]</scope>
    <source>
        <strain evidence="5 6">COM-B</strain>
    </source>
</reference>
<evidence type="ECO:0000313" key="6">
    <source>
        <dbReference type="Proteomes" id="UP000050509"/>
    </source>
</evidence>
<name>A0A0P9CX91_9CHLR</name>
<evidence type="ECO:0000256" key="3">
    <source>
        <dbReference type="PIRSR" id="PIRSR039004-3"/>
    </source>
</evidence>
<dbReference type="GO" id="GO:0046872">
    <property type="term" value="F:metal ion binding"/>
    <property type="evidence" value="ECO:0007669"/>
    <property type="project" value="UniProtKB-KW"/>
</dbReference>